<feature type="domain" description="EGF-like" evidence="16">
    <location>
        <begin position="677"/>
        <end position="718"/>
    </location>
</feature>
<keyword evidence="6" id="KW-0677">Repeat</keyword>
<keyword evidence="9" id="KW-0130">Cell adhesion</keyword>
<name>A0AAN8WZ39_HALRR</name>
<evidence type="ECO:0000256" key="15">
    <source>
        <dbReference type="SAM" id="SignalP"/>
    </source>
</evidence>
<dbReference type="SUPFAM" id="SSF57184">
    <property type="entry name" value="Growth factor receptor domain"/>
    <property type="match status" value="1"/>
</dbReference>
<dbReference type="EMBL" id="JAXCGZ010017054">
    <property type="protein sequence ID" value="KAK7069005.1"/>
    <property type="molecule type" value="Genomic_DNA"/>
</dbReference>
<feature type="disulfide bond" evidence="12">
    <location>
        <begin position="687"/>
        <end position="704"/>
    </location>
</feature>
<dbReference type="Pfam" id="PF06119">
    <property type="entry name" value="NIDO"/>
    <property type="match status" value="1"/>
</dbReference>
<dbReference type="CDD" id="cd00054">
    <property type="entry name" value="EGF_CA"/>
    <property type="match status" value="1"/>
</dbReference>
<dbReference type="InterPro" id="IPR018097">
    <property type="entry name" value="EGF_Ca-bd_CS"/>
</dbReference>
<evidence type="ECO:0000256" key="12">
    <source>
        <dbReference type="PROSITE-ProRule" id="PRU00076"/>
    </source>
</evidence>
<feature type="disulfide bond" evidence="12">
    <location>
        <begin position="1040"/>
        <end position="1057"/>
    </location>
</feature>
<dbReference type="SMART" id="SM00181">
    <property type="entry name" value="EGF"/>
    <property type="match status" value="12"/>
</dbReference>
<feature type="domain" description="EGF-like" evidence="16">
    <location>
        <begin position="541"/>
        <end position="579"/>
    </location>
</feature>
<dbReference type="PROSITE" id="PS50026">
    <property type="entry name" value="EGF_3"/>
    <property type="match status" value="11"/>
</dbReference>
<reference evidence="19 20" key="1">
    <citation type="submission" date="2023-11" db="EMBL/GenBank/DDBJ databases">
        <title>Halocaridina rubra genome assembly.</title>
        <authorList>
            <person name="Smith C."/>
        </authorList>
    </citation>
    <scope>NUCLEOTIDE SEQUENCE [LARGE SCALE GENOMIC DNA]</scope>
    <source>
        <strain evidence="19">EP-1</strain>
        <tissue evidence="19">Whole</tissue>
    </source>
</reference>
<dbReference type="Gene3D" id="2.120.10.30">
    <property type="entry name" value="TolB, C-terminal domain"/>
    <property type="match status" value="1"/>
</dbReference>
<evidence type="ECO:0000256" key="11">
    <source>
        <dbReference type="ARBA" id="ARBA00023180"/>
    </source>
</evidence>
<feature type="disulfide bond" evidence="12">
    <location>
        <begin position="910"/>
        <end position="927"/>
    </location>
</feature>
<dbReference type="Pfam" id="PF07474">
    <property type="entry name" value="G2F"/>
    <property type="match status" value="1"/>
</dbReference>
<dbReference type="GO" id="GO:0007160">
    <property type="term" value="P:cell-matrix adhesion"/>
    <property type="evidence" value="ECO:0007669"/>
    <property type="project" value="InterPro"/>
</dbReference>
<feature type="domain" description="Nidogen G2 beta-barrel" evidence="17">
    <location>
        <begin position="321"/>
        <end position="546"/>
    </location>
</feature>
<dbReference type="PROSITE" id="PS51120">
    <property type="entry name" value="LDLRB"/>
    <property type="match status" value="4"/>
</dbReference>
<proteinExistence type="predicted"/>
<dbReference type="InterPro" id="IPR000152">
    <property type="entry name" value="EGF-type_Asp/Asn_hydroxyl_site"/>
</dbReference>
<dbReference type="PANTHER" id="PTHR46513">
    <property type="entry name" value="VITELLOGENIN RECEPTOR-LIKE PROTEIN-RELATED-RELATED"/>
    <property type="match status" value="1"/>
</dbReference>
<keyword evidence="7" id="KW-0106">Calcium</keyword>
<dbReference type="GO" id="GO:0017147">
    <property type="term" value="F:Wnt-protein binding"/>
    <property type="evidence" value="ECO:0007669"/>
    <property type="project" value="TreeGrafter"/>
</dbReference>
<feature type="domain" description="EGF-like" evidence="16">
    <location>
        <begin position="588"/>
        <end position="628"/>
    </location>
</feature>
<feature type="domain" description="EGF-like" evidence="16">
    <location>
        <begin position="944"/>
        <end position="985"/>
    </location>
</feature>
<feature type="domain" description="EGF-like" evidence="16">
    <location>
        <begin position="1030"/>
        <end position="1071"/>
    </location>
</feature>
<dbReference type="PROSITE" id="PS50993">
    <property type="entry name" value="NIDOGEN_G2"/>
    <property type="match status" value="1"/>
</dbReference>
<feature type="domain" description="EGF-like" evidence="16">
    <location>
        <begin position="986"/>
        <end position="1027"/>
    </location>
</feature>
<dbReference type="PROSITE" id="PS51220">
    <property type="entry name" value="NIDO"/>
    <property type="match status" value="1"/>
</dbReference>
<feature type="domain" description="EGF-like" evidence="16">
    <location>
        <begin position="900"/>
        <end position="939"/>
    </location>
</feature>
<feature type="region of interest" description="Disordered" evidence="14">
    <location>
        <begin position="761"/>
        <end position="802"/>
    </location>
</feature>
<feature type="repeat" description="LDL-receptor class B" evidence="13">
    <location>
        <begin position="1296"/>
        <end position="1340"/>
    </location>
</feature>
<comment type="subcellular location">
    <subcellularLocation>
        <location evidence="1">Secreted</location>
        <location evidence="1">Extracellular space</location>
        <location evidence="1">Extracellular matrix</location>
        <location evidence="1">Basement membrane</location>
    </subcellularLocation>
</comment>
<dbReference type="PROSITE" id="PS00010">
    <property type="entry name" value="ASX_HYDROXYL"/>
    <property type="match status" value="1"/>
</dbReference>
<feature type="repeat" description="LDL-receptor class B" evidence="13">
    <location>
        <begin position="1341"/>
        <end position="1382"/>
    </location>
</feature>
<sequence length="1476" mass="161560">MTTMACLRNIFHGCLLLLLLGVPGKEAVPKADFFKFGEEAGDKKLPNMDEASTAEINLRVPLVFYGQVYESLFVNMNGFVSFLTEIPNFFNVQFPLEYPLIAPFYSDVDTTRAGNVYYRETSDPNTVARAKIDLSQYFNGASGFEPTGIFIVTWDGVGAYSRRTDRLNTYQLVLITDGSESYALFLYADGGVQWLQSDGKDPNMGDARGQAGLISGDGRYQTLRGSGTDQVRSLDKWSNIGVPGVWMYRIGQIAVDENVESTDLAPEVREALGAGEYSQTCAAGGSICHSHSKCDDYDPGFCCTCEKSYFGNGINCLKKDVPLRVTGKVGGTVNGVELKEADLHSYVLVADGRTYTAISKVPSQIGYDIQSLTVFGSGIAWMFAKPLGDVPNGFYTTGGSVNRTVEVNFPQTGHNVIVQQRFKGLDVFNNVQVDTHVVGSVPTVPIGSKIEMDAFNEEFTRVKPGQLRARSGRVFRLKGQTIDTPFNVETTIDYDECQWRPRPLDQNTLRLKVAENIFIQYDAPEQIVRFALSAKVAPLEEVDPCLEGRQECGQNSQCVVDGDEYRCVCERGYEEIYDSTINEGICLDMNECDTGRDNCHIDAICVNGPGSFSCTCRSGYTGDGVICTRENTCEGVPCDPNAVCDLRGSTPRCTCRPGFTGDGFYCSEEIESVQVSEQRDCIDNNICSPYADCLYDDAVRGFRCVCFPGYSGDGQTCTPDAQKESCGTARNCSPYGVCTKTDTGYVCECLPGFTGDGYTCDVSDENPQPPFQPPYQPPFQPPLPPQPPYESQDPYAPLPPEQAGISYEIPEQYPDTPFVPVQPLPQSPEGYTEPECLFGVCWCPGTLYYNKLRNRCELQPSSPVFPPLGVQPVPYCSAAKCVCPEGYTYSTVYETCELAINVSCNIVNNCHPNAQCVYDRYLDSHFCQCDVGFEGDGFVCSSKIDISCDKVNICHFNAQCVYDDLALQHVCVCQPGYQGDGLVCTPQDECSSIQDCDINAQCLYESSSQRYKCQCNAGYEGDGRTCTPELEAGCNIINTCHNFADCIYDSYALRYRCQCRAGYDGDGIFCTATEVGCNVVYNCGDNAECAYDSNASGYRCKCNEGFSGDGFFCRSSSSCRQDPSVCHPQASCQPDVLSPFGVTCKCLEGYIGDGYTCQEAPDHEKNLLLINQGLSVLRMPADAEGGSGYPIHVEPFMTAVGADVDCLAGRYYWTDVRSSSIRSSKYNGRERRPIVTGGGTGSPEDVAVDWVSGNVYWTDSENDVIVVSSMEGGKRRVVITGDLVNPRGIAVHPGKGLLFWSDWNREGPKIEVSGLDGSRRRKLVERDVLLPNSLAVDYDTETLCWADAGTHKIECVDLDGSGRRTVMEEANYPFGLTILGQNFYYTDWNDTKIHTVNRYSGFEAASRDPPPGGSGKLYGIAAVPSLCPPVSNVCGGDAGNCPETHLCLPNGRGGRTCACTNEALEDEETPCSDYNY</sequence>
<evidence type="ECO:0000256" key="5">
    <source>
        <dbReference type="ARBA" id="ARBA00022729"/>
    </source>
</evidence>
<feature type="disulfide bond" evidence="12">
    <location>
        <begin position="1083"/>
        <end position="1100"/>
    </location>
</feature>
<evidence type="ECO:0000256" key="8">
    <source>
        <dbReference type="ARBA" id="ARBA00022869"/>
    </source>
</evidence>
<evidence type="ECO:0000256" key="14">
    <source>
        <dbReference type="SAM" id="MobiDB-lite"/>
    </source>
</evidence>
<evidence type="ECO:0000256" key="10">
    <source>
        <dbReference type="ARBA" id="ARBA00023157"/>
    </source>
</evidence>
<evidence type="ECO:0000256" key="6">
    <source>
        <dbReference type="ARBA" id="ARBA00022737"/>
    </source>
</evidence>
<evidence type="ECO:0000256" key="4">
    <source>
        <dbReference type="ARBA" id="ARBA00022536"/>
    </source>
</evidence>
<feature type="compositionally biased region" description="Pro residues" evidence="14">
    <location>
        <begin position="767"/>
        <end position="788"/>
    </location>
</feature>
<dbReference type="InterPro" id="IPR024731">
    <property type="entry name" value="NELL2-like_EGF"/>
</dbReference>
<organism evidence="19 20">
    <name type="scientific">Halocaridina rubra</name>
    <name type="common">Hawaiian red shrimp</name>
    <dbReference type="NCBI Taxonomy" id="373956"/>
    <lineage>
        <taxon>Eukaryota</taxon>
        <taxon>Metazoa</taxon>
        <taxon>Ecdysozoa</taxon>
        <taxon>Arthropoda</taxon>
        <taxon>Crustacea</taxon>
        <taxon>Multicrustacea</taxon>
        <taxon>Malacostraca</taxon>
        <taxon>Eumalacostraca</taxon>
        <taxon>Eucarida</taxon>
        <taxon>Decapoda</taxon>
        <taxon>Pleocyemata</taxon>
        <taxon>Caridea</taxon>
        <taxon>Atyoidea</taxon>
        <taxon>Atyidae</taxon>
        <taxon>Halocaridina</taxon>
    </lineage>
</organism>
<keyword evidence="20" id="KW-1185">Reference proteome</keyword>
<feature type="repeat" description="LDL-receptor class B" evidence="13">
    <location>
        <begin position="1253"/>
        <end position="1295"/>
    </location>
</feature>
<feature type="disulfide bond" evidence="12">
    <location>
        <begin position="954"/>
        <end position="971"/>
    </location>
</feature>
<dbReference type="CDD" id="cd00053">
    <property type="entry name" value="EGF"/>
    <property type="match status" value="1"/>
</dbReference>
<keyword evidence="11" id="KW-0325">Glycoprotein</keyword>
<comment type="caution">
    <text evidence="19">The sequence shown here is derived from an EMBL/GenBank/DDBJ whole genome shotgun (WGS) entry which is preliminary data.</text>
</comment>
<dbReference type="GO" id="GO:0060070">
    <property type="term" value="P:canonical Wnt signaling pathway"/>
    <property type="evidence" value="ECO:0007669"/>
    <property type="project" value="TreeGrafter"/>
</dbReference>
<evidence type="ECO:0000256" key="1">
    <source>
        <dbReference type="ARBA" id="ARBA00004302"/>
    </source>
</evidence>
<keyword evidence="5 15" id="KW-0732">Signal</keyword>
<evidence type="ECO:0000256" key="7">
    <source>
        <dbReference type="ARBA" id="ARBA00022837"/>
    </source>
</evidence>
<feature type="domain" description="EGF-like" evidence="16">
    <location>
        <begin position="629"/>
        <end position="667"/>
    </location>
</feature>
<dbReference type="PANTHER" id="PTHR46513:SF13">
    <property type="entry name" value="EGF-LIKE DOMAIN-CONTAINING PROTEIN"/>
    <property type="match status" value="1"/>
</dbReference>
<evidence type="ECO:0000259" key="17">
    <source>
        <dbReference type="PROSITE" id="PS50993"/>
    </source>
</evidence>
<dbReference type="InterPro" id="IPR006605">
    <property type="entry name" value="G2_nidogen/fibulin_G2F"/>
</dbReference>
<feature type="chain" id="PRO_5042874228" evidence="15">
    <location>
        <begin position="28"/>
        <end position="1476"/>
    </location>
</feature>
<dbReference type="GO" id="GO:0042813">
    <property type="term" value="F:Wnt receptor activity"/>
    <property type="evidence" value="ECO:0007669"/>
    <property type="project" value="TreeGrafter"/>
</dbReference>
<accession>A0AAN8WZ39</accession>
<evidence type="ECO:0000256" key="2">
    <source>
        <dbReference type="ARBA" id="ARBA00022525"/>
    </source>
</evidence>
<dbReference type="Pfam" id="PF12947">
    <property type="entry name" value="EGF_3"/>
    <property type="match status" value="4"/>
</dbReference>
<feature type="domain" description="NIDO" evidence="18">
    <location>
        <begin position="103"/>
        <end position="253"/>
    </location>
</feature>
<keyword evidence="8" id="KW-0084">Basement membrane</keyword>
<feature type="repeat" description="LDL-receptor class B" evidence="13">
    <location>
        <begin position="1209"/>
        <end position="1252"/>
    </location>
</feature>
<dbReference type="PROSITE" id="PS01186">
    <property type="entry name" value="EGF_2"/>
    <property type="match status" value="9"/>
</dbReference>
<dbReference type="SUPFAM" id="SSF63825">
    <property type="entry name" value="YWTD domain"/>
    <property type="match status" value="1"/>
</dbReference>
<protein>
    <submittedName>
        <fullName evidence="19">Calcium ion binding</fullName>
    </submittedName>
</protein>
<keyword evidence="2" id="KW-0964">Secreted</keyword>
<feature type="domain" description="EGF-like" evidence="16">
    <location>
        <begin position="722"/>
        <end position="761"/>
    </location>
</feature>
<feature type="domain" description="EGF-like" evidence="16">
    <location>
        <begin position="1115"/>
        <end position="1158"/>
    </location>
</feature>
<dbReference type="GO" id="GO:0005604">
    <property type="term" value="C:basement membrane"/>
    <property type="evidence" value="ECO:0007669"/>
    <property type="project" value="UniProtKB-SubCell"/>
</dbReference>
<feature type="domain" description="EGF-like" evidence="16">
    <location>
        <begin position="1073"/>
        <end position="1114"/>
    </location>
</feature>
<evidence type="ECO:0000313" key="19">
    <source>
        <dbReference type="EMBL" id="KAK7069005.1"/>
    </source>
</evidence>
<feature type="disulfide bond" evidence="12">
    <location>
        <begin position="996"/>
        <end position="1013"/>
    </location>
</feature>
<keyword evidence="3" id="KW-0272">Extracellular matrix</keyword>
<dbReference type="SUPFAM" id="SSF57196">
    <property type="entry name" value="EGF/Laminin"/>
    <property type="match status" value="1"/>
</dbReference>
<dbReference type="SMART" id="SM00179">
    <property type="entry name" value="EGF_CA"/>
    <property type="match status" value="4"/>
</dbReference>
<dbReference type="Proteomes" id="UP001381693">
    <property type="component" value="Unassembled WGS sequence"/>
</dbReference>
<dbReference type="SMART" id="SM00539">
    <property type="entry name" value="NIDO"/>
    <property type="match status" value="1"/>
</dbReference>
<dbReference type="InterPro" id="IPR000742">
    <property type="entry name" value="EGF"/>
</dbReference>
<dbReference type="InterPro" id="IPR003886">
    <property type="entry name" value="NIDO_dom"/>
</dbReference>
<feature type="signal peptide" evidence="15">
    <location>
        <begin position="1"/>
        <end position="27"/>
    </location>
</feature>
<dbReference type="GO" id="GO:0005886">
    <property type="term" value="C:plasma membrane"/>
    <property type="evidence" value="ECO:0007669"/>
    <property type="project" value="TreeGrafter"/>
</dbReference>
<dbReference type="SMART" id="SM00135">
    <property type="entry name" value="LY"/>
    <property type="match status" value="4"/>
</dbReference>
<evidence type="ECO:0000256" key="9">
    <source>
        <dbReference type="ARBA" id="ARBA00022889"/>
    </source>
</evidence>
<evidence type="ECO:0000259" key="18">
    <source>
        <dbReference type="PROSITE" id="PS51220"/>
    </source>
</evidence>
<dbReference type="InterPro" id="IPR001881">
    <property type="entry name" value="EGF-like_Ca-bd_dom"/>
</dbReference>
<keyword evidence="4 12" id="KW-0245">EGF-like domain</keyword>
<dbReference type="Pfam" id="PF00058">
    <property type="entry name" value="Ldl_recept_b"/>
    <property type="match status" value="3"/>
</dbReference>
<evidence type="ECO:0000256" key="13">
    <source>
        <dbReference type="PROSITE-ProRule" id="PRU00461"/>
    </source>
</evidence>
<comment type="caution">
    <text evidence="12">Lacks conserved residue(s) required for the propagation of feature annotation.</text>
</comment>
<dbReference type="SMART" id="SM00682">
    <property type="entry name" value="G2F"/>
    <property type="match status" value="1"/>
</dbReference>
<dbReference type="GO" id="GO:0005509">
    <property type="term" value="F:calcium ion binding"/>
    <property type="evidence" value="ECO:0007669"/>
    <property type="project" value="InterPro"/>
</dbReference>
<dbReference type="FunFam" id="2.120.10.30:FF:000241">
    <property type="entry name" value="Low-density lipoprotein receptor-related protein 6"/>
    <property type="match status" value="1"/>
</dbReference>
<evidence type="ECO:0000259" key="16">
    <source>
        <dbReference type="PROSITE" id="PS50026"/>
    </source>
</evidence>
<dbReference type="InterPro" id="IPR000033">
    <property type="entry name" value="LDLR_classB_rpt"/>
</dbReference>
<dbReference type="SUPFAM" id="SSF54511">
    <property type="entry name" value="GFP-like"/>
    <property type="match status" value="1"/>
</dbReference>
<evidence type="ECO:0000256" key="3">
    <source>
        <dbReference type="ARBA" id="ARBA00022530"/>
    </source>
</evidence>
<dbReference type="InterPro" id="IPR009017">
    <property type="entry name" value="GFP"/>
</dbReference>
<keyword evidence="10 12" id="KW-1015">Disulfide bond</keyword>
<evidence type="ECO:0000313" key="20">
    <source>
        <dbReference type="Proteomes" id="UP001381693"/>
    </source>
</evidence>
<gene>
    <name evidence="19" type="primary">NID1</name>
    <name evidence="19" type="ORF">SK128_023718</name>
</gene>
<dbReference type="PROSITE" id="PS01187">
    <property type="entry name" value="EGF_CA"/>
    <property type="match status" value="1"/>
</dbReference>
<dbReference type="InterPro" id="IPR009030">
    <property type="entry name" value="Growth_fac_rcpt_cys_sf"/>
</dbReference>
<dbReference type="InterPro" id="IPR050778">
    <property type="entry name" value="Cueball_EGF_LRP_Nidogen"/>
</dbReference>
<dbReference type="InterPro" id="IPR011042">
    <property type="entry name" value="6-blade_b-propeller_TolB-like"/>
</dbReference>
<dbReference type="Gene3D" id="2.10.25.10">
    <property type="entry name" value="Laminin"/>
    <property type="match status" value="11"/>
</dbReference>
<dbReference type="FunFam" id="2.10.25.10:FF:000038">
    <property type="entry name" value="Fibrillin 2"/>
    <property type="match status" value="1"/>
</dbReference>
<dbReference type="Gene3D" id="2.40.155.10">
    <property type="entry name" value="Green fluorescent protein"/>
    <property type="match status" value="1"/>
</dbReference>